<evidence type="ECO:0000256" key="6">
    <source>
        <dbReference type="ARBA" id="ARBA00022777"/>
    </source>
</evidence>
<evidence type="ECO:0000256" key="2">
    <source>
        <dbReference type="ARBA" id="ARBA00012438"/>
    </source>
</evidence>
<dbReference type="InterPro" id="IPR005467">
    <property type="entry name" value="His_kinase_dom"/>
</dbReference>
<evidence type="ECO:0000256" key="5">
    <source>
        <dbReference type="ARBA" id="ARBA00022741"/>
    </source>
</evidence>
<sequence>MKFLRKSERYFLTGVFLITTLVFCNAQATAKGDKPAKLLTRIHQSKPDTGRIKLLLTLSKYYFDTEWNYRNKIKVDSALAFLVQAKNLSDSLHAFELGQETLTQMAYYYFRCDNARQAEECFRQVIDRYRTSGDKEREAQAWVNFGMRSPLIDSTLQAIIGRFEHALRIYRESNNKIKEGSVLTQIAYRHVRQGKLALAEDEAKQVLNLQKCNGPNELQYTYDLLAEISALRGNYNIAILYELEAIKSMERIGDYRFEDSFYNTLGGFYGEIGEFEKSIQWLHKSLEVMKGNSVPGGGFYKPGVVTVDDRNALYSLVRRIVQGLIKQNKQREAFAFLTRTAKEYPPDTDFARQLQTGAMGDCYRAMSRYSTAEKYYLKAIALEMSTGQIDELRKEYYSISQLYIAWRQYPHAANHLGKLMAMPEGVISLCMLGDIHKMLFKIDSAAGNYISAIKHYQAHKAINDSIFTEKKSKQIQELQIQYETGQKEKDIQLLRNQARLHQNEIQQAILTKNLTFGGIALLLVIVGLLYHSYRVKQRGNKQLQAQQREINQKNYSLRNLVDEKEWLLKEVHHRVKNNLATIMSLLNSQSAYLNNAEALSAIRDSQHRVQAMSLIHQKLYQSENVAAIDMAFYIHELVEYLRDSFNTRHRIRFEMNVEPVELTIAQAVPLGLILNEAITNAIKYAFPENRNGVITICMKQEAKDHFSLRIADNGIGLPPDFNRESKSSLGMSLMQGLSDDIGARFEIQNDGGTAIAIRFASDQCQHQL</sequence>
<dbReference type="SMART" id="SM00028">
    <property type="entry name" value="TPR"/>
    <property type="match status" value="4"/>
</dbReference>
<dbReference type="PANTHER" id="PTHR41523">
    <property type="entry name" value="TWO-COMPONENT SYSTEM SENSOR PROTEIN"/>
    <property type="match status" value="1"/>
</dbReference>
<feature type="domain" description="Histidine kinase" evidence="10">
    <location>
        <begin position="570"/>
        <end position="763"/>
    </location>
</feature>
<name>A0AAP2DUF5_9BACT</name>
<keyword evidence="7" id="KW-0067">ATP-binding</keyword>
<keyword evidence="9" id="KW-0472">Membrane</keyword>
<comment type="catalytic activity">
    <reaction evidence="1">
        <text>ATP + protein L-histidine = ADP + protein N-phospho-L-histidine.</text>
        <dbReference type="EC" id="2.7.13.3"/>
    </reaction>
</comment>
<evidence type="ECO:0000256" key="9">
    <source>
        <dbReference type="SAM" id="Phobius"/>
    </source>
</evidence>
<keyword evidence="9" id="KW-1133">Transmembrane helix</keyword>
<dbReference type="RefSeq" id="WP_254083202.1">
    <property type="nucleotide sequence ID" value="NZ_JAHESE010000003.1"/>
</dbReference>
<evidence type="ECO:0000313" key="12">
    <source>
        <dbReference type="Proteomes" id="UP001319080"/>
    </source>
</evidence>
<dbReference type="InterPro" id="IPR011990">
    <property type="entry name" value="TPR-like_helical_dom_sf"/>
</dbReference>
<dbReference type="InterPro" id="IPR011495">
    <property type="entry name" value="Sig_transdc_His_kin_sub2_dim/P"/>
</dbReference>
<dbReference type="InterPro" id="IPR003594">
    <property type="entry name" value="HATPase_dom"/>
</dbReference>
<dbReference type="Pfam" id="PF02518">
    <property type="entry name" value="HATPase_c"/>
    <property type="match status" value="1"/>
</dbReference>
<dbReference type="GO" id="GO:0004673">
    <property type="term" value="F:protein histidine kinase activity"/>
    <property type="evidence" value="ECO:0007669"/>
    <property type="project" value="UniProtKB-EC"/>
</dbReference>
<evidence type="ECO:0000256" key="8">
    <source>
        <dbReference type="PROSITE-ProRule" id="PRU00339"/>
    </source>
</evidence>
<keyword evidence="8" id="KW-0802">TPR repeat</keyword>
<comment type="caution">
    <text evidence="11">The sequence shown here is derived from an EMBL/GenBank/DDBJ whole genome shotgun (WGS) entry which is preliminary data.</text>
</comment>
<dbReference type="PROSITE" id="PS50109">
    <property type="entry name" value="HIS_KIN"/>
    <property type="match status" value="1"/>
</dbReference>
<feature type="repeat" description="TPR" evidence="8">
    <location>
        <begin position="259"/>
        <end position="292"/>
    </location>
</feature>
<dbReference type="AlphaFoldDB" id="A0AAP2DUF5"/>
<dbReference type="InterPro" id="IPR036890">
    <property type="entry name" value="HATPase_C_sf"/>
</dbReference>
<dbReference type="InterPro" id="IPR019734">
    <property type="entry name" value="TPR_rpt"/>
</dbReference>
<proteinExistence type="predicted"/>
<evidence type="ECO:0000256" key="7">
    <source>
        <dbReference type="ARBA" id="ARBA00022840"/>
    </source>
</evidence>
<gene>
    <name evidence="11" type="ORF">KK062_05225</name>
</gene>
<dbReference type="Gene3D" id="3.30.450.20">
    <property type="entry name" value="PAS domain"/>
    <property type="match status" value="1"/>
</dbReference>
<dbReference type="Proteomes" id="UP001319080">
    <property type="component" value="Unassembled WGS sequence"/>
</dbReference>
<keyword evidence="4" id="KW-0808">Transferase</keyword>
<dbReference type="PANTHER" id="PTHR41523:SF8">
    <property type="entry name" value="ETHYLENE RESPONSE SENSOR PROTEIN"/>
    <property type="match status" value="1"/>
</dbReference>
<evidence type="ECO:0000256" key="4">
    <source>
        <dbReference type="ARBA" id="ARBA00022679"/>
    </source>
</evidence>
<reference evidence="11 12" key="1">
    <citation type="submission" date="2021-05" db="EMBL/GenBank/DDBJ databases">
        <title>A Polyphasic approach of four new species of the genus Ohtaekwangia: Ohtaekwangia histidinii sp. nov., Ohtaekwangia cretensis sp. nov., Ohtaekwangia indiensis sp. nov., Ohtaekwangia reichenbachii sp. nov. from diverse environment.</title>
        <authorList>
            <person name="Octaviana S."/>
        </authorList>
    </citation>
    <scope>NUCLEOTIDE SEQUENCE [LARGE SCALE GENOMIC DNA]</scope>
    <source>
        <strain evidence="11 12">PWU5</strain>
    </source>
</reference>
<keyword evidence="5" id="KW-0547">Nucleotide-binding</keyword>
<organism evidence="11 12">
    <name type="scientific">Dawidia cretensis</name>
    <dbReference type="NCBI Taxonomy" id="2782350"/>
    <lineage>
        <taxon>Bacteria</taxon>
        <taxon>Pseudomonadati</taxon>
        <taxon>Bacteroidota</taxon>
        <taxon>Cytophagia</taxon>
        <taxon>Cytophagales</taxon>
        <taxon>Chryseotaleaceae</taxon>
        <taxon>Dawidia</taxon>
    </lineage>
</organism>
<keyword evidence="3" id="KW-0597">Phosphoprotein</keyword>
<dbReference type="Gene3D" id="1.25.40.10">
    <property type="entry name" value="Tetratricopeptide repeat domain"/>
    <property type="match status" value="2"/>
</dbReference>
<evidence type="ECO:0000256" key="1">
    <source>
        <dbReference type="ARBA" id="ARBA00000085"/>
    </source>
</evidence>
<dbReference type="Pfam" id="PF07568">
    <property type="entry name" value="HisKA_2"/>
    <property type="match status" value="1"/>
</dbReference>
<dbReference type="EC" id="2.7.13.3" evidence="2"/>
<protein>
    <recommendedName>
        <fullName evidence="2">histidine kinase</fullName>
        <ecNumber evidence="2">2.7.13.3</ecNumber>
    </recommendedName>
</protein>
<dbReference type="SUPFAM" id="SSF48452">
    <property type="entry name" value="TPR-like"/>
    <property type="match status" value="2"/>
</dbReference>
<dbReference type="EMBL" id="JAHESE010000003">
    <property type="protein sequence ID" value="MBT1707611.1"/>
    <property type="molecule type" value="Genomic_DNA"/>
</dbReference>
<feature type="transmembrane region" description="Helical" evidence="9">
    <location>
        <begin position="514"/>
        <end position="533"/>
    </location>
</feature>
<dbReference type="GO" id="GO:0005524">
    <property type="term" value="F:ATP binding"/>
    <property type="evidence" value="ECO:0007669"/>
    <property type="project" value="UniProtKB-KW"/>
</dbReference>
<keyword evidence="12" id="KW-1185">Reference proteome</keyword>
<evidence type="ECO:0000259" key="10">
    <source>
        <dbReference type="PROSITE" id="PS50109"/>
    </source>
</evidence>
<keyword evidence="6 11" id="KW-0418">Kinase</keyword>
<evidence type="ECO:0000313" key="11">
    <source>
        <dbReference type="EMBL" id="MBT1707611.1"/>
    </source>
</evidence>
<accession>A0AAP2DUF5</accession>
<keyword evidence="9" id="KW-0812">Transmembrane</keyword>
<dbReference type="Gene3D" id="3.30.565.10">
    <property type="entry name" value="Histidine kinase-like ATPase, C-terminal domain"/>
    <property type="match status" value="1"/>
</dbReference>
<dbReference type="PROSITE" id="PS50005">
    <property type="entry name" value="TPR"/>
    <property type="match status" value="1"/>
</dbReference>
<dbReference type="SMART" id="SM00387">
    <property type="entry name" value="HATPase_c"/>
    <property type="match status" value="1"/>
</dbReference>
<dbReference type="SUPFAM" id="SSF55874">
    <property type="entry name" value="ATPase domain of HSP90 chaperone/DNA topoisomerase II/histidine kinase"/>
    <property type="match status" value="1"/>
</dbReference>
<evidence type="ECO:0000256" key="3">
    <source>
        <dbReference type="ARBA" id="ARBA00022553"/>
    </source>
</evidence>